<dbReference type="AlphaFoldDB" id="A0A0N1GZZ5"/>
<dbReference type="VEuPathDB" id="FungiDB:AB675_6066"/>
<evidence type="ECO:0000313" key="3">
    <source>
        <dbReference type="Proteomes" id="UP000038010"/>
    </source>
</evidence>
<dbReference type="Pfam" id="PF12697">
    <property type="entry name" value="Abhydrolase_6"/>
    <property type="match status" value="1"/>
</dbReference>
<dbReference type="PANTHER" id="PTHR43194:SF2">
    <property type="entry name" value="PEROXISOMAL MEMBRANE PROTEIN LPX1"/>
    <property type="match status" value="1"/>
</dbReference>
<dbReference type="Proteomes" id="UP000038010">
    <property type="component" value="Unassembled WGS sequence"/>
</dbReference>
<organism evidence="2 3">
    <name type="scientific">Cyphellophora attinorum</name>
    <dbReference type="NCBI Taxonomy" id="1664694"/>
    <lineage>
        <taxon>Eukaryota</taxon>
        <taxon>Fungi</taxon>
        <taxon>Dikarya</taxon>
        <taxon>Ascomycota</taxon>
        <taxon>Pezizomycotina</taxon>
        <taxon>Eurotiomycetes</taxon>
        <taxon>Chaetothyriomycetidae</taxon>
        <taxon>Chaetothyriales</taxon>
        <taxon>Cyphellophoraceae</taxon>
        <taxon>Cyphellophora</taxon>
    </lineage>
</organism>
<dbReference type="InterPro" id="IPR029058">
    <property type="entry name" value="AB_hydrolase_fold"/>
</dbReference>
<dbReference type="Gene3D" id="3.40.50.1820">
    <property type="entry name" value="alpha/beta hydrolase"/>
    <property type="match status" value="1"/>
</dbReference>
<protein>
    <recommendedName>
        <fullName evidence="1">AB hydrolase-1 domain-containing protein</fullName>
    </recommendedName>
</protein>
<dbReference type="InterPro" id="IPR050228">
    <property type="entry name" value="Carboxylesterase_BioH"/>
</dbReference>
<evidence type="ECO:0000313" key="2">
    <source>
        <dbReference type="EMBL" id="KPI36977.1"/>
    </source>
</evidence>
<dbReference type="RefSeq" id="XP_017996940.1">
    <property type="nucleotide sequence ID" value="XM_018146329.1"/>
</dbReference>
<dbReference type="STRING" id="1664694.A0A0N1GZZ5"/>
<accession>A0A0N1GZZ5</accession>
<proteinExistence type="predicted"/>
<name>A0A0N1GZZ5_9EURO</name>
<dbReference type="SUPFAM" id="SSF53474">
    <property type="entry name" value="alpha/beta-Hydrolases"/>
    <property type="match status" value="1"/>
</dbReference>
<feature type="domain" description="AB hydrolase-1" evidence="1">
    <location>
        <begin position="198"/>
        <end position="432"/>
    </location>
</feature>
<gene>
    <name evidence="2" type="ORF">AB675_6066</name>
</gene>
<dbReference type="GeneID" id="28738209"/>
<dbReference type="EMBL" id="LFJN01000027">
    <property type="protein sequence ID" value="KPI36977.1"/>
    <property type="molecule type" value="Genomic_DNA"/>
</dbReference>
<keyword evidence="3" id="KW-1185">Reference proteome</keyword>
<evidence type="ECO:0000259" key="1">
    <source>
        <dbReference type="Pfam" id="PF12697"/>
    </source>
</evidence>
<dbReference type="OrthoDB" id="408373at2759"/>
<dbReference type="PANTHER" id="PTHR43194">
    <property type="entry name" value="HYDROLASE ALPHA/BETA FOLD FAMILY"/>
    <property type="match status" value="1"/>
</dbReference>
<dbReference type="InterPro" id="IPR000073">
    <property type="entry name" value="AB_hydrolase_1"/>
</dbReference>
<comment type="caution">
    <text evidence="2">The sequence shown here is derived from an EMBL/GenBank/DDBJ whole genome shotgun (WGS) entry which is preliminary data.</text>
</comment>
<sequence length="454" mass="49612">MPSANGTNGTNGSAHAWTQLPSAMGKSVKGLQKLLDNDPQWQAFVNTNAVIEPVTMGVASKGGDAILVHVDQKQTKTSTGSQDKADFTLIANGEQWEKFFDADPKAPYQSFVGLQPGHEHQARGVGIQGNQTKFAQNCHLTTRLLELLREGLHGPMPQDSQTEPTEDKIVGRYKYVDCPVWGRTKLFYETTGNGPIPIVFLHTAGSDSRQYHGVLNDERMIEKCTMYAFDLPAHGRSFPGSNYIPGNHTNNEEAYVGTIAAVVQALGLEKPIICGASMAGQVCVAVAIRAAEVGAGGTIPMQGCDFLTMDRTFNDKSPVVNQSLWNPDWIYGMMNPHAPYINRQLIWHMYSAQAYGIFHGDLDFYFGGFDARDRVSDIDTDVCPIHFLTGVYDWSTTPEMSKATADKIKGGKFTAMEGLGHFPATENPGTFVPYLLEAIKGIEGQRNGGQGGRW</sequence>
<reference evidence="2 3" key="1">
    <citation type="submission" date="2015-06" db="EMBL/GenBank/DDBJ databases">
        <title>Draft genome of the ant-associated black yeast Phialophora attae CBS 131958.</title>
        <authorList>
            <person name="Moreno L.F."/>
            <person name="Stielow B.J."/>
            <person name="de Hoog S."/>
            <person name="Vicente V.A."/>
            <person name="Weiss V.A."/>
            <person name="de Vries M."/>
            <person name="Cruz L.M."/>
            <person name="Souza E.M."/>
        </authorList>
    </citation>
    <scope>NUCLEOTIDE SEQUENCE [LARGE SCALE GENOMIC DNA]</scope>
    <source>
        <strain evidence="2 3">CBS 131958</strain>
    </source>
</reference>